<dbReference type="SUPFAM" id="SSF82866">
    <property type="entry name" value="Multidrug efflux transporter AcrB transmembrane domain"/>
    <property type="match status" value="1"/>
</dbReference>
<keyword evidence="4" id="KW-0997">Cell inner membrane</keyword>
<keyword evidence="5 10" id="KW-0812">Transmembrane</keyword>
<dbReference type="PANTHER" id="PTHR30081">
    <property type="entry name" value="PROTEIN-EXPORT MEMBRANE PROTEIN SEC"/>
    <property type="match status" value="1"/>
</dbReference>
<dbReference type="PROSITE" id="PS50156">
    <property type="entry name" value="SSD"/>
    <property type="match status" value="1"/>
</dbReference>
<sequence>MNHTKLNVIGLSKVWLGFSAILMLVSIVSVAVFGLNLGIDFTGGSLIEVQSDNRPASLEVTSKLSEFGFSTLVQESDDDKLIIRLGQINTDEHEQILGILNENYGQMEELQFEFVGPVIGEELKKKSAGAIVLLLALIVLYVAWTFRKVSKPIASWKYGLLTIIAALHDIILPIGIFAVLGKLYGYQVDTAFVAALLTILGYSINDTIVVFDRTRENLISNRHSDASFGDIVNKSVQQSFARSINTSLTTLLVLLAIFFFGGETTKPFVLALIVGIVSGAYSSIFVASPLLVIWNKMTK</sequence>
<feature type="transmembrane region" description="Helical" evidence="10">
    <location>
        <begin position="268"/>
        <end position="294"/>
    </location>
</feature>
<comment type="caution">
    <text evidence="12">The sequence shown here is derived from an EMBL/GenBank/DDBJ whole genome shotgun (WGS) entry which is preliminary data.</text>
</comment>
<keyword evidence="7 10" id="KW-1133">Transmembrane helix</keyword>
<feature type="transmembrane region" description="Helical" evidence="10">
    <location>
        <begin position="127"/>
        <end position="146"/>
    </location>
</feature>
<feature type="transmembrane region" description="Helical" evidence="10">
    <location>
        <begin position="14"/>
        <end position="35"/>
    </location>
</feature>
<dbReference type="InterPro" id="IPR005665">
    <property type="entry name" value="SecF_bac"/>
</dbReference>
<organism evidence="12 13">
    <name type="scientific">Candidatus Uhrbacteria bacterium CG_4_9_14_3_um_filter_41_35</name>
    <dbReference type="NCBI Taxonomy" id="1975034"/>
    <lineage>
        <taxon>Bacteria</taxon>
        <taxon>Candidatus Uhriibacteriota</taxon>
    </lineage>
</organism>
<accession>A0A2M7XDU9</accession>
<evidence type="ECO:0000256" key="3">
    <source>
        <dbReference type="ARBA" id="ARBA00022475"/>
    </source>
</evidence>
<comment type="subunit">
    <text evidence="10">Forms a complex with SecD. Part of the essential Sec protein translocation apparatus which comprises SecA, SecYEG and auxiliary proteins SecDF. Other proteins may also be involved.</text>
</comment>
<evidence type="ECO:0000256" key="7">
    <source>
        <dbReference type="ARBA" id="ARBA00022989"/>
    </source>
</evidence>
<keyword evidence="2 10" id="KW-0813">Transport</keyword>
<dbReference type="HAMAP" id="MF_01464_B">
    <property type="entry name" value="SecF_B"/>
    <property type="match status" value="1"/>
</dbReference>
<keyword evidence="8 10" id="KW-0811">Translocation</keyword>
<evidence type="ECO:0000256" key="8">
    <source>
        <dbReference type="ARBA" id="ARBA00023010"/>
    </source>
</evidence>
<keyword evidence="3 10" id="KW-1003">Cell membrane</keyword>
<comment type="subcellular location">
    <subcellularLocation>
        <location evidence="1 10">Cell membrane</location>
        <topology evidence="1 10">Multi-pass membrane protein</topology>
    </subcellularLocation>
</comment>
<dbReference type="Pfam" id="PF07549">
    <property type="entry name" value="Sec_GG"/>
    <property type="match status" value="1"/>
</dbReference>
<feature type="transmembrane region" description="Helical" evidence="10">
    <location>
        <begin position="192"/>
        <end position="211"/>
    </location>
</feature>
<feature type="transmembrane region" description="Helical" evidence="10">
    <location>
        <begin position="158"/>
        <end position="180"/>
    </location>
</feature>
<reference evidence="13" key="1">
    <citation type="submission" date="2017-09" db="EMBL/GenBank/DDBJ databases">
        <title>Depth-based differentiation of microbial function through sediment-hosted aquifers and enrichment of novel symbionts in the deep terrestrial subsurface.</title>
        <authorList>
            <person name="Probst A.J."/>
            <person name="Ladd B."/>
            <person name="Jarett J.K."/>
            <person name="Geller-Mcgrath D.E."/>
            <person name="Sieber C.M.K."/>
            <person name="Emerson J.B."/>
            <person name="Anantharaman K."/>
            <person name="Thomas B.C."/>
            <person name="Malmstrom R."/>
            <person name="Stieglmeier M."/>
            <person name="Klingl A."/>
            <person name="Woyke T."/>
            <person name="Ryan C.M."/>
            <person name="Banfield J.F."/>
        </authorList>
    </citation>
    <scope>NUCLEOTIDE SEQUENCE [LARGE SCALE GENOMIC DNA]</scope>
</reference>
<feature type="transmembrane region" description="Helical" evidence="10">
    <location>
        <begin position="244"/>
        <end position="262"/>
    </location>
</feature>
<dbReference type="PRINTS" id="PR01755">
    <property type="entry name" value="SECFTRNLCASE"/>
</dbReference>
<dbReference type="GO" id="GO:0015450">
    <property type="term" value="F:protein-transporting ATPase activity"/>
    <property type="evidence" value="ECO:0007669"/>
    <property type="project" value="InterPro"/>
</dbReference>
<evidence type="ECO:0000256" key="10">
    <source>
        <dbReference type="HAMAP-Rule" id="MF_01464"/>
    </source>
</evidence>
<dbReference type="GO" id="GO:0065002">
    <property type="term" value="P:intracellular protein transmembrane transport"/>
    <property type="evidence" value="ECO:0007669"/>
    <property type="project" value="UniProtKB-UniRule"/>
</dbReference>
<protein>
    <recommendedName>
        <fullName evidence="10">Protein-export membrane protein SecF</fullName>
    </recommendedName>
</protein>
<evidence type="ECO:0000256" key="2">
    <source>
        <dbReference type="ARBA" id="ARBA00022448"/>
    </source>
</evidence>
<feature type="domain" description="SSD" evidence="11">
    <location>
        <begin position="127"/>
        <end position="293"/>
    </location>
</feature>
<dbReference type="Pfam" id="PF02355">
    <property type="entry name" value="SecD_SecF_C"/>
    <property type="match status" value="1"/>
</dbReference>
<evidence type="ECO:0000256" key="4">
    <source>
        <dbReference type="ARBA" id="ARBA00022519"/>
    </source>
</evidence>
<comment type="similarity">
    <text evidence="10">Belongs to the SecD/SecF family. SecF subfamily.</text>
</comment>
<proteinExistence type="inferred from homology"/>
<dbReference type="NCBIfam" id="TIGR00966">
    <property type="entry name" value="transloc_SecF"/>
    <property type="match status" value="1"/>
</dbReference>
<dbReference type="InterPro" id="IPR022813">
    <property type="entry name" value="SecD/SecF_arch_bac"/>
</dbReference>
<evidence type="ECO:0000259" key="11">
    <source>
        <dbReference type="PROSITE" id="PS50156"/>
    </source>
</evidence>
<evidence type="ECO:0000313" key="13">
    <source>
        <dbReference type="Proteomes" id="UP000231263"/>
    </source>
</evidence>
<dbReference type="EMBL" id="PFWT01000019">
    <property type="protein sequence ID" value="PJA46012.1"/>
    <property type="molecule type" value="Genomic_DNA"/>
</dbReference>
<dbReference type="InterPro" id="IPR048634">
    <property type="entry name" value="SecD_SecF_C"/>
</dbReference>
<name>A0A2M7XDU9_9BACT</name>
<evidence type="ECO:0000256" key="9">
    <source>
        <dbReference type="ARBA" id="ARBA00023136"/>
    </source>
</evidence>
<dbReference type="InterPro" id="IPR022646">
    <property type="entry name" value="SecD/SecF_CS"/>
</dbReference>
<dbReference type="Proteomes" id="UP000231263">
    <property type="component" value="Unassembled WGS sequence"/>
</dbReference>
<evidence type="ECO:0000313" key="12">
    <source>
        <dbReference type="EMBL" id="PJA46012.1"/>
    </source>
</evidence>
<keyword evidence="9 10" id="KW-0472">Membrane</keyword>
<dbReference type="AlphaFoldDB" id="A0A2M7XDU9"/>
<dbReference type="Gene3D" id="1.20.1640.10">
    <property type="entry name" value="Multidrug efflux transporter AcrB transmembrane domain"/>
    <property type="match status" value="1"/>
</dbReference>
<keyword evidence="6 10" id="KW-0653">Protein transport</keyword>
<dbReference type="PANTHER" id="PTHR30081:SF8">
    <property type="entry name" value="PROTEIN TRANSLOCASE SUBUNIT SECF"/>
    <property type="match status" value="1"/>
</dbReference>
<dbReference type="GO" id="GO:0005886">
    <property type="term" value="C:plasma membrane"/>
    <property type="evidence" value="ECO:0007669"/>
    <property type="project" value="UniProtKB-SubCell"/>
</dbReference>
<dbReference type="InterPro" id="IPR000731">
    <property type="entry name" value="SSD"/>
</dbReference>
<comment type="function">
    <text evidence="10">Part of the Sec protein translocase complex. Interacts with the SecYEG preprotein conducting channel. SecDF uses the proton motive force (PMF) to complete protein translocation after the ATP-dependent function of SecA.</text>
</comment>
<evidence type="ECO:0000256" key="6">
    <source>
        <dbReference type="ARBA" id="ARBA00022927"/>
    </source>
</evidence>
<dbReference type="GO" id="GO:0006605">
    <property type="term" value="P:protein targeting"/>
    <property type="evidence" value="ECO:0007669"/>
    <property type="project" value="UniProtKB-UniRule"/>
</dbReference>
<evidence type="ECO:0000256" key="1">
    <source>
        <dbReference type="ARBA" id="ARBA00004651"/>
    </source>
</evidence>
<dbReference type="GO" id="GO:0043952">
    <property type="term" value="P:protein transport by the Sec complex"/>
    <property type="evidence" value="ECO:0007669"/>
    <property type="project" value="UniProtKB-UniRule"/>
</dbReference>
<evidence type="ECO:0000256" key="5">
    <source>
        <dbReference type="ARBA" id="ARBA00022692"/>
    </source>
</evidence>
<dbReference type="InterPro" id="IPR022645">
    <property type="entry name" value="SecD/SecF_bac"/>
</dbReference>
<gene>
    <name evidence="10 12" type="primary">secF</name>
    <name evidence="12" type="ORF">CO173_04010</name>
</gene>